<evidence type="ECO:0000313" key="3">
    <source>
        <dbReference type="Proteomes" id="UP000269499"/>
    </source>
</evidence>
<protein>
    <submittedName>
        <fullName evidence="2">Uncharacterized protein</fullName>
    </submittedName>
</protein>
<accession>A0A497EX27</accession>
<keyword evidence="1" id="KW-0472">Membrane</keyword>
<organism evidence="2 3">
    <name type="scientific">Thermoproteota archaeon</name>
    <dbReference type="NCBI Taxonomy" id="2056631"/>
    <lineage>
        <taxon>Archaea</taxon>
        <taxon>Thermoproteota</taxon>
    </lineage>
</organism>
<proteinExistence type="predicted"/>
<feature type="non-terminal residue" evidence="2">
    <location>
        <position position="1"/>
    </location>
</feature>
<dbReference type="AlphaFoldDB" id="A0A497EX27"/>
<comment type="caution">
    <text evidence="2">The sequence shown here is derived from an EMBL/GenBank/DDBJ whole genome shotgun (WGS) entry which is preliminary data.</text>
</comment>
<dbReference type="Gene3D" id="2.60.40.10">
    <property type="entry name" value="Immunoglobulins"/>
    <property type="match status" value="1"/>
</dbReference>
<name>A0A497EX27_9CREN</name>
<feature type="transmembrane region" description="Helical" evidence="1">
    <location>
        <begin position="467"/>
        <end position="488"/>
    </location>
</feature>
<dbReference type="Proteomes" id="UP000269499">
    <property type="component" value="Unassembled WGS sequence"/>
</dbReference>
<evidence type="ECO:0000313" key="2">
    <source>
        <dbReference type="EMBL" id="RLE51726.1"/>
    </source>
</evidence>
<evidence type="ECO:0000256" key="1">
    <source>
        <dbReference type="SAM" id="Phobius"/>
    </source>
</evidence>
<reference evidence="2 3" key="1">
    <citation type="submission" date="2018-06" db="EMBL/GenBank/DDBJ databases">
        <title>Extensive metabolic versatility and redundancy in microbially diverse, dynamic hydrothermal sediments.</title>
        <authorList>
            <person name="Dombrowski N."/>
            <person name="Teske A."/>
            <person name="Baker B.J."/>
        </authorList>
    </citation>
    <scope>NUCLEOTIDE SEQUENCE [LARGE SCALE GENOMIC DNA]</scope>
    <source>
        <strain evidence="2">B20_G2</strain>
    </source>
</reference>
<dbReference type="EMBL" id="QMRA01000154">
    <property type="protein sequence ID" value="RLE51726.1"/>
    <property type="molecule type" value="Genomic_DNA"/>
</dbReference>
<sequence>VEEFDSFKESLRQQIEEWSCGNVTIVDLSLEPTFESDKAILRFHGEIEGNFRKAFACAAEPEVPQQIVLPDEFYERLRQIQHAELDYFALNLTVSRSDGTLRLDCKQKITGDVERQFNEVKNLCIDFIEDLAPNATSQFYTFCRTVLRETHVSAKVMDFTLTYTRQGTRGILEFCFEGLKLKPPSETTVDAFKFYSLFDNLAEAIPEGIADVTFVIEGGSSESELIEIIVPPHVHVAEKTRHRVTFKGINFNELKDLAFKVVRNAWGVADANIHEIEELIAGKKRKIIAITNSTLRRFQFLVDRIELEVEGPEGTIGALNMTIPKEAVSGVIIVYIDKSIVTPTISMNATHYFVFVKYTHSVHTIQVKWGIPQLSLAVSSNKVHVGESITFTGSLSFEGTPITGVDVSLYINDEPVESTVTNINGEYSFTYAFMNEGTYECKVVCETYEVESEVQTIKVSAPPSPPVMLYGLAIVAVVIILVAAVLMLRRKS</sequence>
<keyword evidence="1" id="KW-1133">Transmembrane helix</keyword>
<gene>
    <name evidence="2" type="ORF">DRJ26_05480</name>
</gene>
<dbReference type="InterPro" id="IPR013783">
    <property type="entry name" value="Ig-like_fold"/>
</dbReference>
<keyword evidence="1" id="KW-0812">Transmembrane</keyword>